<dbReference type="GO" id="GO:0003727">
    <property type="term" value="F:single-stranded RNA binding"/>
    <property type="evidence" value="ECO:0007669"/>
    <property type="project" value="TreeGrafter"/>
</dbReference>
<accession>A0A8C5N103</accession>
<evidence type="ECO:0000256" key="3">
    <source>
        <dbReference type="ARBA" id="ARBA00023242"/>
    </source>
</evidence>
<dbReference type="GO" id="GO:0005654">
    <property type="term" value="C:nucleoplasm"/>
    <property type="evidence" value="ECO:0007669"/>
    <property type="project" value="UniProtKB-SubCell"/>
</dbReference>
<organism evidence="7 8">
    <name type="scientific">Leptobrachium leishanense</name>
    <name type="common">Leishan spiny toad</name>
    <dbReference type="NCBI Taxonomy" id="445787"/>
    <lineage>
        <taxon>Eukaryota</taxon>
        <taxon>Metazoa</taxon>
        <taxon>Chordata</taxon>
        <taxon>Craniata</taxon>
        <taxon>Vertebrata</taxon>
        <taxon>Euteleostomi</taxon>
        <taxon>Amphibia</taxon>
        <taxon>Batrachia</taxon>
        <taxon>Anura</taxon>
        <taxon>Pelobatoidea</taxon>
        <taxon>Megophryidae</taxon>
        <taxon>Leptobrachium</taxon>
    </lineage>
</organism>
<dbReference type="InterPro" id="IPR012677">
    <property type="entry name" value="Nucleotide-bd_a/b_plait_sf"/>
</dbReference>
<feature type="region of interest" description="Disordered" evidence="5">
    <location>
        <begin position="200"/>
        <end position="251"/>
    </location>
</feature>
<keyword evidence="3" id="KW-0539">Nucleus</keyword>
<evidence type="ECO:0000256" key="4">
    <source>
        <dbReference type="PROSITE-ProRule" id="PRU00176"/>
    </source>
</evidence>
<evidence type="ECO:0000313" key="8">
    <source>
        <dbReference type="Proteomes" id="UP000694569"/>
    </source>
</evidence>
<reference evidence="7" key="1">
    <citation type="submission" date="2025-08" db="UniProtKB">
        <authorList>
            <consortium name="Ensembl"/>
        </authorList>
    </citation>
    <scope>IDENTIFICATION</scope>
</reference>
<dbReference type="Proteomes" id="UP000694569">
    <property type="component" value="Unplaced"/>
</dbReference>
<dbReference type="PANTHER" id="PTHR13798">
    <property type="entry name" value="RNA BINDING MOTIF RBM PROTEIN -RELATED"/>
    <property type="match status" value="1"/>
</dbReference>
<dbReference type="AlphaFoldDB" id="A0A8C5N103"/>
<protein>
    <submittedName>
        <fullName evidence="7">RNA binding motif protein 11</fullName>
    </submittedName>
</protein>
<sequence>MQGSREEEADRTLYVGNLECNVKEETLFELFLQAGPLTRVHIPKDQEGNHRSFGFVCFKHTESVPYAISMLNGIRLYGQPIKIRYRSGKTHTAESGNPSQDPVRGLYTNPQVPWMSGAGNGFAPSMANMNDGYFSQAYMYYCSLMNPYMAYQNTACGLMPQVPPCYNESLPWSQNGSTQLYQDPGSSYSAGPRCETWGLTDPRNSVWCQKDPKKRKGGAEARDSTSDDTDGGSDQPVRSKNPEKHETKRRN</sequence>
<evidence type="ECO:0000256" key="5">
    <source>
        <dbReference type="SAM" id="MobiDB-lite"/>
    </source>
</evidence>
<dbReference type="GO" id="GO:0000381">
    <property type="term" value="P:regulation of alternative mRNA splicing, via spliceosome"/>
    <property type="evidence" value="ECO:0007669"/>
    <property type="project" value="TreeGrafter"/>
</dbReference>
<reference evidence="7" key="2">
    <citation type="submission" date="2025-09" db="UniProtKB">
        <authorList>
            <consortium name="Ensembl"/>
        </authorList>
    </citation>
    <scope>IDENTIFICATION</scope>
</reference>
<comment type="subcellular location">
    <subcellularLocation>
        <location evidence="1">Nucleus</location>
        <location evidence="1">Nucleoplasm</location>
    </subcellularLocation>
</comment>
<feature type="domain" description="RRM" evidence="6">
    <location>
        <begin position="11"/>
        <end position="88"/>
    </location>
</feature>
<feature type="compositionally biased region" description="Basic and acidic residues" evidence="5">
    <location>
        <begin position="240"/>
        <end position="251"/>
    </location>
</feature>
<dbReference type="OrthoDB" id="407442at2759"/>
<dbReference type="InterPro" id="IPR052285">
    <property type="entry name" value="NEXT_complex_subunit"/>
</dbReference>
<dbReference type="Pfam" id="PF00076">
    <property type="entry name" value="RRM_1"/>
    <property type="match status" value="1"/>
</dbReference>
<gene>
    <name evidence="7" type="primary">RBM11</name>
</gene>
<evidence type="ECO:0000313" key="7">
    <source>
        <dbReference type="Ensembl" id="ENSLLEP00000021136.1"/>
    </source>
</evidence>
<dbReference type="GeneTree" id="ENSGT00870000136493"/>
<evidence type="ECO:0000256" key="2">
    <source>
        <dbReference type="ARBA" id="ARBA00022884"/>
    </source>
</evidence>
<dbReference type="SUPFAM" id="SSF54928">
    <property type="entry name" value="RNA-binding domain, RBD"/>
    <property type="match status" value="1"/>
</dbReference>
<proteinExistence type="predicted"/>
<dbReference type="PROSITE" id="PS50102">
    <property type="entry name" value="RRM"/>
    <property type="match status" value="1"/>
</dbReference>
<dbReference type="Gene3D" id="3.30.70.330">
    <property type="match status" value="1"/>
</dbReference>
<dbReference type="PANTHER" id="PTHR13798:SF5">
    <property type="entry name" value="SPLICING REGULATOR RBM11"/>
    <property type="match status" value="1"/>
</dbReference>
<name>A0A8C5N103_9ANUR</name>
<dbReference type="InterPro" id="IPR000504">
    <property type="entry name" value="RRM_dom"/>
</dbReference>
<dbReference type="SMART" id="SM00360">
    <property type="entry name" value="RRM"/>
    <property type="match status" value="1"/>
</dbReference>
<keyword evidence="8" id="KW-1185">Reference proteome</keyword>
<evidence type="ECO:0000256" key="1">
    <source>
        <dbReference type="ARBA" id="ARBA00004642"/>
    </source>
</evidence>
<dbReference type="Ensembl" id="ENSLLET00000021953.1">
    <property type="protein sequence ID" value="ENSLLEP00000021136.1"/>
    <property type="gene ID" value="ENSLLEG00000013387.1"/>
</dbReference>
<dbReference type="InterPro" id="IPR035979">
    <property type="entry name" value="RBD_domain_sf"/>
</dbReference>
<keyword evidence="2 4" id="KW-0694">RNA-binding</keyword>
<evidence type="ECO:0000259" key="6">
    <source>
        <dbReference type="PROSITE" id="PS50102"/>
    </source>
</evidence>